<feature type="transmembrane region" description="Helical" evidence="2">
    <location>
        <begin position="596"/>
        <end position="614"/>
    </location>
</feature>
<feature type="transmembrane region" description="Helical" evidence="2">
    <location>
        <begin position="159"/>
        <end position="179"/>
    </location>
</feature>
<keyword evidence="2" id="KW-0472">Membrane</keyword>
<proteinExistence type="predicted"/>
<dbReference type="EMBL" id="BMNH01000003">
    <property type="protein sequence ID" value="GGO65587.1"/>
    <property type="molecule type" value="Genomic_DNA"/>
</dbReference>
<feature type="transmembrane region" description="Helical" evidence="2">
    <location>
        <begin position="127"/>
        <end position="147"/>
    </location>
</feature>
<protein>
    <submittedName>
        <fullName evidence="3">Uncharacterized protein</fullName>
    </submittedName>
</protein>
<evidence type="ECO:0000313" key="4">
    <source>
        <dbReference type="Proteomes" id="UP000646523"/>
    </source>
</evidence>
<feature type="transmembrane region" description="Helical" evidence="2">
    <location>
        <begin position="103"/>
        <end position="121"/>
    </location>
</feature>
<name>A0A918DGY9_9ACTN</name>
<feature type="transmembrane region" description="Helical" evidence="2">
    <location>
        <begin position="70"/>
        <end position="91"/>
    </location>
</feature>
<dbReference type="AlphaFoldDB" id="A0A918DGY9"/>
<evidence type="ECO:0000256" key="1">
    <source>
        <dbReference type="SAM" id="MobiDB-lite"/>
    </source>
</evidence>
<feature type="transmembrane region" description="Helical" evidence="2">
    <location>
        <begin position="282"/>
        <end position="300"/>
    </location>
</feature>
<feature type="region of interest" description="Disordered" evidence="1">
    <location>
        <begin position="11"/>
        <end position="37"/>
    </location>
</feature>
<reference evidence="3" key="1">
    <citation type="journal article" date="2014" name="Int. J. Syst. Evol. Microbiol.">
        <title>Complete genome sequence of Corynebacterium casei LMG S-19264T (=DSM 44701T), isolated from a smear-ripened cheese.</title>
        <authorList>
            <consortium name="US DOE Joint Genome Institute (JGI-PGF)"/>
            <person name="Walter F."/>
            <person name="Albersmeier A."/>
            <person name="Kalinowski J."/>
            <person name="Ruckert C."/>
        </authorList>
    </citation>
    <scope>NUCLEOTIDE SEQUENCE</scope>
    <source>
        <strain evidence="3">CGMCC 4.7368</strain>
    </source>
</reference>
<dbReference type="Proteomes" id="UP000646523">
    <property type="component" value="Unassembled WGS sequence"/>
</dbReference>
<accession>A0A918DGY9</accession>
<gene>
    <name evidence="3" type="ORF">GCM10012289_17630</name>
</gene>
<feature type="transmembrane region" description="Helical" evidence="2">
    <location>
        <begin position="339"/>
        <end position="358"/>
    </location>
</feature>
<feature type="transmembrane region" description="Helical" evidence="2">
    <location>
        <begin position="43"/>
        <end position="64"/>
    </location>
</feature>
<organism evidence="3 4">
    <name type="scientific">Nonomuraea cavernae</name>
    <dbReference type="NCBI Taxonomy" id="2045107"/>
    <lineage>
        <taxon>Bacteria</taxon>
        <taxon>Bacillati</taxon>
        <taxon>Actinomycetota</taxon>
        <taxon>Actinomycetes</taxon>
        <taxon>Streptosporangiales</taxon>
        <taxon>Streptosporangiaceae</taxon>
        <taxon>Nonomuraea</taxon>
    </lineage>
</organism>
<keyword evidence="4" id="KW-1185">Reference proteome</keyword>
<reference evidence="3" key="2">
    <citation type="submission" date="2020-09" db="EMBL/GenBank/DDBJ databases">
        <authorList>
            <person name="Sun Q."/>
            <person name="Zhou Y."/>
        </authorList>
    </citation>
    <scope>NUCLEOTIDE SEQUENCE</scope>
    <source>
        <strain evidence="3">CGMCC 4.7368</strain>
    </source>
</reference>
<evidence type="ECO:0000256" key="2">
    <source>
        <dbReference type="SAM" id="Phobius"/>
    </source>
</evidence>
<dbReference type="RefSeq" id="WP_189123485.1">
    <property type="nucleotide sequence ID" value="NZ_BMNH01000003.1"/>
</dbReference>
<feature type="transmembrane region" description="Helical" evidence="2">
    <location>
        <begin position="250"/>
        <end position="270"/>
    </location>
</feature>
<feature type="transmembrane region" description="Helical" evidence="2">
    <location>
        <begin position="312"/>
        <end position="332"/>
    </location>
</feature>
<comment type="caution">
    <text evidence="3">The sequence shown here is derived from an EMBL/GenBank/DDBJ whole genome shotgun (WGS) entry which is preliminary data.</text>
</comment>
<feature type="transmembrane region" description="Helical" evidence="2">
    <location>
        <begin position="569"/>
        <end position="589"/>
    </location>
</feature>
<feature type="compositionally biased region" description="Basic and acidic residues" evidence="1">
    <location>
        <begin position="19"/>
        <end position="37"/>
    </location>
</feature>
<feature type="transmembrane region" description="Helical" evidence="2">
    <location>
        <begin position="479"/>
        <end position="498"/>
    </location>
</feature>
<keyword evidence="2" id="KW-1133">Transmembrane helix</keyword>
<feature type="transmembrane region" description="Helical" evidence="2">
    <location>
        <begin position="388"/>
        <end position="408"/>
    </location>
</feature>
<sequence length="778" mass="83872">MTGSASLEGFAHAPGGSPEDLHEIRLPGTGRHPDRRPPGARGVFSWLPAVLTLGFVAVVLWFYGVSVGDMAAFGAYVVLCLAGPGLLLVRALYGDRRTLAEELALGVALGYAIEVLVYIIVRALDLPLLVVAWPIAVYVAFLASPRLRRHWKGGARPAAPIWWSWSLAAIVCYLVAWSARAYYSFGPLSWPALAGYPDDAPFHLALIGELKQHMPPMTPMVAGEPLSYHWFVYAHYAAASWISGVEPLVLLFRLGMLPVLAAFVVLVALLGRQVMESWRGALIATCATVLLGAPLLYLGSSGVFTFGGMHDAAWGSPTFAFGALLFVPVVLLVNDLLRLGRWGGGVWLLLAIFLVVVMGAKATHLPMLTVGLLAVIAVKVVRRRRPPWAAVVTLAMTAGCLFFAQYVLYGGQRQGTIVAPLSYLRTVWQDLTGLPIESVPPLASLLGVLTIYLLSWAVTWCPVLGLLSRPRSLLRADVVLMLGISAAGLGAILVLDHPGRSQLYFLWGTYPYLAIIAVHGLIVILRRGRVSRRATLCAVGAGVVCAYAIPVLCGVRTPLDPGQADSVLYRPHVALAVVVALAVLVLVVLKPGRRGWALLLTALAAIGLPAAHHARVLSFAYGGGGQAASAEPGVAVPQGALAAARWLRANSAEDTLVATNVHCRWGFENPCDTRQFWMSALTERRFLIEGWAFTSTNADRWQPGLPVMSLPFWDRARFEANEAAFAAPSTGAVQRLRERYGVGWLFVDGTRPGVSPDLADFARLRFRSGDFAVYQTDR</sequence>
<feature type="transmembrane region" description="Helical" evidence="2">
    <location>
        <begin position="504"/>
        <end position="524"/>
    </location>
</feature>
<keyword evidence="2" id="KW-0812">Transmembrane</keyword>
<evidence type="ECO:0000313" key="3">
    <source>
        <dbReference type="EMBL" id="GGO65587.1"/>
    </source>
</evidence>
<feature type="transmembrane region" description="Helical" evidence="2">
    <location>
        <begin position="536"/>
        <end position="557"/>
    </location>
</feature>
<feature type="transmembrane region" description="Helical" evidence="2">
    <location>
        <begin position="364"/>
        <end position="381"/>
    </location>
</feature>
<feature type="transmembrane region" description="Helical" evidence="2">
    <location>
        <begin position="442"/>
        <end position="467"/>
    </location>
</feature>